<dbReference type="Proteomes" id="UP000465810">
    <property type="component" value="Unassembled WGS sequence"/>
</dbReference>
<sequence>MDVRLTPQFAAWLKGLKDARAAAKVKARLIQFEAGSFGDVKPVGEGVSETRIHYGPGYRVYFVQRGAVLVVVLAGGTKQTQSRDIDKAKAIAKELED</sequence>
<dbReference type="PANTHER" id="PTHR41791:SF1">
    <property type="entry name" value="SSL7039 PROTEIN"/>
    <property type="match status" value="1"/>
</dbReference>
<protein>
    <submittedName>
        <fullName evidence="1">Type II toxin-antitoxin system RelE/ParE family toxin</fullName>
    </submittedName>
</protein>
<comment type="caution">
    <text evidence="1">The sequence shown here is derived from an EMBL/GenBank/DDBJ whole genome shotgun (WGS) entry which is preliminary data.</text>
</comment>
<evidence type="ECO:0000313" key="1">
    <source>
        <dbReference type="EMBL" id="MYL98416.1"/>
    </source>
</evidence>
<dbReference type="PIRSF" id="PIRSF028744">
    <property type="entry name" value="Addict_mod_HI1419"/>
    <property type="match status" value="1"/>
</dbReference>
<dbReference type="EMBL" id="WVTD01000007">
    <property type="protein sequence ID" value="MYL98416.1"/>
    <property type="molecule type" value="Genomic_DNA"/>
</dbReference>
<proteinExistence type="predicted"/>
<name>A0A7X4GHP1_9SPHN</name>
<gene>
    <name evidence="1" type="ORF">GR702_11640</name>
</gene>
<keyword evidence="2" id="KW-1185">Reference proteome</keyword>
<dbReference type="NCBIfam" id="TIGR02683">
    <property type="entry name" value="upstrm_HI1419"/>
    <property type="match status" value="1"/>
</dbReference>
<evidence type="ECO:0000313" key="2">
    <source>
        <dbReference type="Proteomes" id="UP000465810"/>
    </source>
</evidence>
<dbReference type="AlphaFoldDB" id="A0A7X4GHP1"/>
<organism evidence="1 2">
    <name type="scientific">Novosphingobium silvae</name>
    <dbReference type="NCBI Taxonomy" id="2692619"/>
    <lineage>
        <taxon>Bacteria</taxon>
        <taxon>Pseudomonadati</taxon>
        <taxon>Pseudomonadota</taxon>
        <taxon>Alphaproteobacteria</taxon>
        <taxon>Sphingomonadales</taxon>
        <taxon>Sphingomonadaceae</taxon>
        <taxon>Novosphingobium</taxon>
    </lineage>
</organism>
<dbReference type="InterPro" id="IPR014056">
    <property type="entry name" value="TypeIITA-like_toxin_pred"/>
</dbReference>
<accession>A0A7X4GHP1</accession>
<dbReference type="RefSeq" id="WP_160986049.1">
    <property type="nucleotide sequence ID" value="NZ_WVTD01000007.1"/>
</dbReference>
<reference evidence="1 2" key="1">
    <citation type="submission" date="2019-12" db="EMBL/GenBank/DDBJ databases">
        <authorList>
            <person name="Feng G."/>
            <person name="Zhu H."/>
        </authorList>
    </citation>
    <scope>NUCLEOTIDE SEQUENCE [LARGE SCALE GENOMIC DNA]</scope>
    <source>
        <strain evidence="1 2">FGD1</strain>
    </source>
</reference>
<dbReference type="PANTHER" id="PTHR41791">
    <property type="entry name" value="SSL7039 PROTEIN"/>
    <property type="match status" value="1"/>
</dbReference>